<dbReference type="GO" id="GO:0033925">
    <property type="term" value="F:mannosyl-glycoprotein endo-beta-N-acetylglucosaminidase activity"/>
    <property type="evidence" value="ECO:0007669"/>
    <property type="project" value="UniProtKB-EC"/>
</dbReference>
<sequence length="930" mass="103482">MQSPPVPRSQPLKSFKEAFAWQPGQDEFNVSHTPLHLRPVPSNNVVAAENDALASSPMDCKVIVCHDMAGGYAEDALPQGNDYSTVYSVQYWNHIDVFIYFSHHRVTIPPPVWTNAAHRNGVRCLGNIITEWERDMFETDEMVSGPGQTLADENGKDIVDRRWFSKTYADKLVDMAVYYRFDGWFINIESDLRGGAQQAEQTIAFLAYLRAQIHARIPGGELIWYDSVISSTGEVRWQDRLTLENYKFFEQSDGIFINYTWKKDYVAESVALAGPRNRDVYTGIDIWGRNTYGGGKYTTYKALDIIQKGGTSCAVFAPAWTYESLGKDDFMTNDRFFWAGYRGAGIHSESLPLSSFDEATCRLLKGELGASPDDATKGKEEHKDKEDNSGFLPVSAYIPARPSGTSSWFYSNFDRGFGEGFWVNGKRVSDKPWSHLSHQSLSPLMTKEILVLEQDYSVRIPAPEGTIIRWVMSPEDAYNGGTSVVVQEFNLSESKPPVPQAPIPTPPPPPPETDNAHSRRKSILVPLFNTLISMPNAQMSTIELIYKPCQDSVHVGVHLGLLATGDPSRVARKVSKDKLQQALHPAFRAQIETTENESGGYFISNTPDPINKELFSLITLDAPEPMAIPEAALGVVSQQEQHHLHAVEILPDGWRRLILHLSNIFGSPEKLSSEDKTDLDMTSIAISQLGIILSYQEQTALKSSQVEESRSLVIIGSLAVVPTWSMQHAGSYVQGLESSDTQSILLERNTHLKVQGTPQQPLQQELDVLGGSTGDNQRYSISISISSTLKWNIGFPIDNPGRPLPSDTPVANSCVSTSEYSHFCVYVSLERIKGSKETIGDKNAEAEEGVVMFVGTAFTNRYRIAHFEVALEHGIATSNTEPSSDVSSKGVIPPTEMLQQHGQEIWAWVQGIRRDGRADEKRDWAKSRLL</sequence>
<dbReference type="GO" id="GO:0005829">
    <property type="term" value="C:cytosol"/>
    <property type="evidence" value="ECO:0007669"/>
    <property type="project" value="UniProtKB-SubCell"/>
</dbReference>
<dbReference type="PANTHER" id="PTHR13246:SF1">
    <property type="entry name" value="CYTOSOLIC ENDO-BETA-N-ACETYLGLUCOSAMINIDASE"/>
    <property type="match status" value="1"/>
</dbReference>
<dbReference type="Gene3D" id="2.60.120.260">
    <property type="entry name" value="Galactose-binding domain-like"/>
    <property type="match status" value="1"/>
</dbReference>
<evidence type="ECO:0000313" key="3">
    <source>
        <dbReference type="EMBL" id="KAG0007068.1"/>
    </source>
</evidence>
<dbReference type="InterPro" id="IPR032979">
    <property type="entry name" value="ENGase"/>
</dbReference>
<protein>
    <recommendedName>
        <fullName evidence="2">Cytosolic endo-beta-N-acetylglucosaminidase TIM barrel domain-containing protein</fullName>
    </recommendedName>
</protein>
<gene>
    <name evidence="3" type="ORF">BGZ65_009840</name>
</gene>
<dbReference type="EMBL" id="JAAAHW010000016">
    <property type="protein sequence ID" value="KAG0007068.1"/>
    <property type="molecule type" value="Genomic_DNA"/>
</dbReference>
<dbReference type="Gene3D" id="3.20.20.80">
    <property type="entry name" value="Glycosidases"/>
    <property type="match status" value="1"/>
</dbReference>
<feature type="compositionally biased region" description="Pro residues" evidence="1">
    <location>
        <begin position="496"/>
        <end position="512"/>
    </location>
</feature>
<accession>A0A9P6MLH9</accession>
<evidence type="ECO:0000259" key="2">
    <source>
        <dbReference type="Pfam" id="PF03644"/>
    </source>
</evidence>
<organism evidence="3 4">
    <name type="scientific">Modicella reniformis</name>
    <dbReference type="NCBI Taxonomy" id="1440133"/>
    <lineage>
        <taxon>Eukaryota</taxon>
        <taxon>Fungi</taxon>
        <taxon>Fungi incertae sedis</taxon>
        <taxon>Mucoromycota</taxon>
        <taxon>Mortierellomycotina</taxon>
        <taxon>Mortierellomycetes</taxon>
        <taxon>Mortierellales</taxon>
        <taxon>Mortierellaceae</taxon>
        <taxon>Modicella</taxon>
    </lineage>
</organism>
<feature type="region of interest" description="Disordered" evidence="1">
    <location>
        <begin position="494"/>
        <end position="517"/>
    </location>
</feature>
<dbReference type="AlphaFoldDB" id="A0A9P6MLH9"/>
<dbReference type="Proteomes" id="UP000749646">
    <property type="component" value="Unassembled WGS sequence"/>
</dbReference>
<keyword evidence="4" id="KW-1185">Reference proteome</keyword>
<feature type="domain" description="Cytosolic endo-beta-N-acetylglucosaminidase TIM barrel" evidence="2">
    <location>
        <begin position="74"/>
        <end position="420"/>
    </location>
</feature>
<comment type="caution">
    <text evidence="3">The sequence shown here is derived from an EMBL/GenBank/DDBJ whole genome shotgun (WGS) entry which is preliminary data.</text>
</comment>
<evidence type="ECO:0000256" key="1">
    <source>
        <dbReference type="SAM" id="MobiDB-lite"/>
    </source>
</evidence>
<name>A0A9P6MLH9_9FUNG</name>
<dbReference type="OrthoDB" id="284473at2759"/>
<dbReference type="InterPro" id="IPR005201">
    <property type="entry name" value="TIM_ENGase"/>
</dbReference>
<evidence type="ECO:0000313" key="4">
    <source>
        <dbReference type="Proteomes" id="UP000749646"/>
    </source>
</evidence>
<dbReference type="CDD" id="cd06547">
    <property type="entry name" value="GH85_ENGase"/>
    <property type="match status" value="1"/>
</dbReference>
<dbReference type="Pfam" id="PF03644">
    <property type="entry name" value="Glyco_hydro_85"/>
    <property type="match status" value="1"/>
</dbReference>
<proteinExistence type="predicted"/>
<dbReference type="PANTHER" id="PTHR13246">
    <property type="entry name" value="ENDO BETA N-ACETYLGLUCOSAMINIDASE"/>
    <property type="match status" value="1"/>
</dbReference>
<reference evidence="3" key="1">
    <citation type="journal article" date="2020" name="Fungal Divers.">
        <title>Resolving the Mortierellaceae phylogeny through synthesis of multi-gene phylogenetics and phylogenomics.</title>
        <authorList>
            <person name="Vandepol N."/>
            <person name="Liber J."/>
            <person name="Desiro A."/>
            <person name="Na H."/>
            <person name="Kennedy M."/>
            <person name="Barry K."/>
            <person name="Grigoriev I.V."/>
            <person name="Miller A.N."/>
            <person name="O'Donnell K."/>
            <person name="Stajich J.E."/>
            <person name="Bonito G."/>
        </authorList>
    </citation>
    <scope>NUCLEOTIDE SEQUENCE</scope>
    <source>
        <strain evidence="3">MES-2147</strain>
    </source>
</reference>